<evidence type="ECO:0000259" key="6">
    <source>
        <dbReference type="PROSITE" id="PS50966"/>
    </source>
</evidence>
<dbReference type="AlphaFoldDB" id="A0AAD5NQA3"/>
<dbReference type="Pfam" id="PF04434">
    <property type="entry name" value="SWIM"/>
    <property type="match status" value="1"/>
</dbReference>
<keyword evidence="3" id="KW-0862">Zinc</keyword>
<evidence type="ECO:0000256" key="3">
    <source>
        <dbReference type="ARBA" id="ARBA00022833"/>
    </source>
</evidence>
<dbReference type="InterPro" id="IPR006564">
    <property type="entry name" value="Znf_PMZ"/>
</dbReference>
<keyword evidence="1" id="KW-0479">Metal-binding</keyword>
<dbReference type="InterPro" id="IPR007527">
    <property type="entry name" value="Znf_SWIM"/>
</dbReference>
<evidence type="ECO:0000256" key="2">
    <source>
        <dbReference type="ARBA" id="ARBA00022771"/>
    </source>
</evidence>
<evidence type="ECO:0000313" key="8">
    <source>
        <dbReference type="Proteomes" id="UP001064489"/>
    </source>
</evidence>
<name>A0AAD5NQA3_ACENE</name>
<keyword evidence="8" id="KW-1185">Reference proteome</keyword>
<accession>A0AAD5NQA3</accession>
<dbReference type="GO" id="GO:0008270">
    <property type="term" value="F:zinc ion binding"/>
    <property type="evidence" value="ECO:0007669"/>
    <property type="project" value="UniProtKB-KW"/>
</dbReference>
<feature type="compositionally biased region" description="Acidic residues" evidence="5">
    <location>
        <begin position="96"/>
        <end position="119"/>
    </location>
</feature>
<feature type="region of interest" description="Disordered" evidence="5">
    <location>
        <begin position="94"/>
        <end position="127"/>
    </location>
</feature>
<protein>
    <recommendedName>
        <fullName evidence="6">SWIM-type domain-containing protein</fullName>
    </recommendedName>
</protein>
<evidence type="ECO:0000313" key="7">
    <source>
        <dbReference type="EMBL" id="KAI9174320.1"/>
    </source>
</evidence>
<reference evidence="7" key="2">
    <citation type="submission" date="2023-02" db="EMBL/GenBank/DDBJ databases">
        <authorList>
            <person name="Swenson N.G."/>
            <person name="Wegrzyn J.L."/>
            <person name="Mcevoy S.L."/>
        </authorList>
    </citation>
    <scope>NUCLEOTIDE SEQUENCE</scope>
    <source>
        <strain evidence="7">91603</strain>
        <tissue evidence="7">Leaf</tissue>
    </source>
</reference>
<evidence type="ECO:0000256" key="5">
    <source>
        <dbReference type="SAM" id="MobiDB-lite"/>
    </source>
</evidence>
<dbReference type="EMBL" id="JAJSOW010000103">
    <property type="protein sequence ID" value="KAI9174320.1"/>
    <property type="molecule type" value="Genomic_DNA"/>
</dbReference>
<evidence type="ECO:0000256" key="4">
    <source>
        <dbReference type="PROSITE-ProRule" id="PRU00325"/>
    </source>
</evidence>
<keyword evidence="2 4" id="KW-0863">Zinc-finger</keyword>
<sequence>MTIDDGAVDIFSIKVWFGNEVYDVGECDFEHISLITLIRATIDELNGQDEVSNDDCIVWVQLPWSGERVHVNSDIELVDYFRVFEDHEAKLLNYDGDSEKDDDKNDDEGEESEAGEGEDNYGQVPIVDGDADDEMIGMIGMMGMMGMIGMMEMMRMMTSLRSERKDECEKWNSVLPPRVNATIMKNSKESRLFTIIVAGNGEYELLGPTGGYGVKLKEYSCQCDYWQISGIPCSHEMAAISYYCGRSVT</sequence>
<evidence type="ECO:0000256" key="1">
    <source>
        <dbReference type="ARBA" id="ARBA00022723"/>
    </source>
</evidence>
<reference evidence="7" key="1">
    <citation type="journal article" date="2022" name="Plant J.">
        <title>Strategies of tolerance reflected in two North American maple genomes.</title>
        <authorList>
            <person name="McEvoy S.L."/>
            <person name="Sezen U.U."/>
            <person name="Trouern-Trend A."/>
            <person name="McMahon S.M."/>
            <person name="Schaberg P.G."/>
            <person name="Yang J."/>
            <person name="Wegrzyn J.L."/>
            <person name="Swenson N.G."/>
        </authorList>
    </citation>
    <scope>NUCLEOTIDE SEQUENCE</scope>
    <source>
        <strain evidence="7">91603</strain>
    </source>
</reference>
<feature type="domain" description="SWIM-type" evidence="6">
    <location>
        <begin position="212"/>
        <end position="244"/>
    </location>
</feature>
<proteinExistence type="predicted"/>
<dbReference type="Proteomes" id="UP001064489">
    <property type="component" value="Chromosome 8"/>
</dbReference>
<comment type="caution">
    <text evidence="7">The sequence shown here is derived from an EMBL/GenBank/DDBJ whole genome shotgun (WGS) entry which is preliminary data.</text>
</comment>
<gene>
    <name evidence="7" type="ORF">LWI28_015520</name>
</gene>
<organism evidence="7 8">
    <name type="scientific">Acer negundo</name>
    <name type="common">Box elder</name>
    <dbReference type="NCBI Taxonomy" id="4023"/>
    <lineage>
        <taxon>Eukaryota</taxon>
        <taxon>Viridiplantae</taxon>
        <taxon>Streptophyta</taxon>
        <taxon>Embryophyta</taxon>
        <taxon>Tracheophyta</taxon>
        <taxon>Spermatophyta</taxon>
        <taxon>Magnoliopsida</taxon>
        <taxon>eudicotyledons</taxon>
        <taxon>Gunneridae</taxon>
        <taxon>Pentapetalae</taxon>
        <taxon>rosids</taxon>
        <taxon>malvids</taxon>
        <taxon>Sapindales</taxon>
        <taxon>Sapindaceae</taxon>
        <taxon>Hippocastanoideae</taxon>
        <taxon>Acereae</taxon>
        <taxon>Acer</taxon>
    </lineage>
</organism>
<dbReference type="PROSITE" id="PS50966">
    <property type="entry name" value="ZF_SWIM"/>
    <property type="match status" value="1"/>
</dbReference>
<dbReference type="PANTHER" id="PTHR31973">
    <property type="entry name" value="POLYPROTEIN, PUTATIVE-RELATED"/>
    <property type="match status" value="1"/>
</dbReference>
<dbReference type="PANTHER" id="PTHR31973:SF187">
    <property type="entry name" value="MUTATOR TRANSPOSASE MUDRA PROTEIN"/>
    <property type="match status" value="1"/>
</dbReference>
<dbReference type="SMART" id="SM00575">
    <property type="entry name" value="ZnF_PMZ"/>
    <property type="match status" value="1"/>
</dbReference>